<dbReference type="RefSeq" id="WP_187671134.1">
    <property type="nucleotide sequence ID" value="NZ_CAJFCI010000040.1"/>
</dbReference>
<sequence>MRLWSLHPGYLDPQGLVALWREALLAQAVLRGETRGYRNHPQLERFRQHPDALSAISHYLQAVQAEAESRGYRFDKSKIAPPGPALTLDVTAGQVAYEWAHLMAKLSVRNPELHRQWVATTEPRIHPLFNVRDGDIEPWERPPGGRA</sequence>
<comment type="caution">
    <text evidence="1">The sequence shown here is derived from an EMBL/GenBank/DDBJ whole genome shotgun (WGS) entry which is preliminary data.</text>
</comment>
<keyword evidence="2" id="KW-1185">Reference proteome</keyword>
<evidence type="ECO:0000313" key="1">
    <source>
        <dbReference type="EMBL" id="CAD5107795.1"/>
    </source>
</evidence>
<dbReference type="AlphaFoldDB" id="A0A7U7EPG8"/>
<evidence type="ECO:0008006" key="3">
    <source>
        <dbReference type="Google" id="ProtNLM"/>
    </source>
</evidence>
<gene>
    <name evidence="1" type="ORF">PSEWESI4_02072</name>
</gene>
<organism evidence="1 2">
    <name type="scientific">Zestomonas carbonaria</name>
    <dbReference type="NCBI Taxonomy" id="2762745"/>
    <lineage>
        <taxon>Bacteria</taxon>
        <taxon>Pseudomonadati</taxon>
        <taxon>Pseudomonadota</taxon>
        <taxon>Gammaproteobacteria</taxon>
        <taxon>Pseudomonadales</taxon>
        <taxon>Pseudomonadaceae</taxon>
        <taxon>Zestomonas</taxon>
    </lineage>
</organism>
<dbReference type="InterPro" id="IPR004260">
    <property type="entry name" value="Pyr-dimer_DNA_glycosylase"/>
</dbReference>
<reference evidence="1 2" key="1">
    <citation type="submission" date="2020-08" db="EMBL/GenBank/DDBJ databases">
        <authorList>
            <person name="Criscuolo A."/>
        </authorList>
    </citation>
    <scope>NUCLEOTIDE SEQUENCE [LARGE SCALE GENOMIC DNA]</scope>
    <source>
        <strain evidence="1">CIP111764</strain>
    </source>
</reference>
<evidence type="ECO:0000313" key="2">
    <source>
        <dbReference type="Proteomes" id="UP000583387"/>
    </source>
</evidence>
<dbReference type="Pfam" id="PF03013">
    <property type="entry name" value="Pyr_excise"/>
    <property type="match status" value="1"/>
</dbReference>
<dbReference type="Proteomes" id="UP000583387">
    <property type="component" value="Unassembled WGS sequence"/>
</dbReference>
<protein>
    <recommendedName>
        <fullName evidence="3">Pyrimidine dimer DNA glycosylase /DNA-(Apurinic or apyrimidinic site) lyase</fullName>
    </recommendedName>
</protein>
<proteinExistence type="predicted"/>
<name>A0A7U7EPG8_9GAMM</name>
<dbReference type="EMBL" id="CAJFCI010000040">
    <property type="protein sequence ID" value="CAD5107795.1"/>
    <property type="molecule type" value="Genomic_DNA"/>
</dbReference>
<accession>A0A7U7EPG8</accession>